<organism evidence="2 3">
    <name type="scientific">Plantactinospora mayteni</name>
    <dbReference type="NCBI Taxonomy" id="566021"/>
    <lineage>
        <taxon>Bacteria</taxon>
        <taxon>Bacillati</taxon>
        <taxon>Actinomycetota</taxon>
        <taxon>Actinomycetes</taxon>
        <taxon>Micromonosporales</taxon>
        <taxon>Micromonosporaceae</taxon>
        <taxon>Plantactinospora</taxon>
    </lineage>
</organism>
<dbReference type="EMBL" id="BONX01000065">
    <property type="protein sequence ID" value="GIH01190.1"/>
    <property type="molecule type" value="Genomic_DNA"/>
</dbReference>
<proteinExistence type="predicted"/>
<feature type="compositionally biased region" description="Polar residues" evidence="1">
    <location>
        <begin position="408"/>
        <end position="427"/>
    </location>
</feature>
<dbReference type="Proteomes" id="UP000621500">
    <property type="component" value="Unassembled WGS sequence"/>
</dbReference>
<evidence type="ECO:0000313" key="2">
    <source>
        <dbReference type="EMBL" id="GIH01190.1"/>
    </source>
</evidence>
<evidence type="ECO:0000256" key="1">
    <source>
        <dbReference type="SAM" id="MobiDB-lite"/>
    </source>
</evidence>
<name>A0ABQ4F2R1_9ACTN</name>
<sequence>MHGRAARVRVRESVLKQVSEVMTASDTVARAVAFLPWNSPDGIPERIVPSGVASSRHDSEVYIQRRADVKVRALPDGTPQVLAPTAYGARVVRLSPSPAHVDIKTTGQVKDAVLTEDGHATALVWADGGYMVHRLRPDGTTAWPVSVVADAGGHRLITDARGRVFLTANGLLSRVDVRTATPLADQRLGPRVVIDPCGWAGFATLSARGRVLNWVLRDLDSTAEIVIGARKDNHLLLASVIGVDAAGRVYGGDGRWCRRMSPTGAPDWAVELGGVAVSRQHGIAMLFITEDFGGVLVTGDGQIVAKFSHGNSGYLTGRTDDGGYVLHDGGVIDGRLLYLDTRGRQTRSEPAGGDKWLKNDVHGKPEASSVTPDGEVLIPVRTRDGVHIVALAPKDHRKAGLEREGASGQCTTGDMSWSTGSPDSRSTCAAPASEAGFCNASW</sequence>
<comment type="caution">
    <text evidence="2">The sequence shown here is derived from an EMBL/GenBank/DDBJ whole genome shotgun (WGS) entry which is preliminary data.</text>
</comment>
<accession>A0ABQ4F2R1</accession>
<feature type="region of interest" description="Disordered" evidence="1">
    <location>
        <begin position="399"/>
        <end position="430"/>
    </location>
</feature>
<gene>
    <name evidence="2" type="ORF">Pma05_77620</name>
</gene>
<keyword evidence="3" id="KW-1185">Reference proteome</keyword>
<protein>
    <submittedName>
        <fullName evidence="2">Uncharacterized protein</fullName>
    </submittedName>
</protein>
<dbReference type="SUPFAM" id="SSF101898">
    <property type="entry name" value="NHL repeat"/>
    <property type="match status" value="1"/>
</dbReference>
<reference evidence="2 3" key="1">
    <citation type="submission" date="2021-01" db="EMBL/GenBank/DDBJ databases">
        <title>Whole genome shotgun sequence of Plantactinospora mayteni NBRC 109088.</title>
        <authorList>
            <person name="Komaki H."/>
            <person name="Tamura T."/>
        </authorList>
    </citation>
    <scope>NUCLEOTIDE SEQUENCE [LARGE SCALE GENOMIC DNA]</scope>
    <source>
        <strain evidence="2 3">NBRC 109088</strain>
    </source>
</reference>
<evidence type="ECO:0000313" key="3">
    <source>
        <dbReference type="Proteomes" id="UP000621500"/>
    </source>
</evidence>